<accession>A0A9P0HY96</accession>
<reference evidence="1" key="1">
    <citation type="submission" date="2022-02" db="EMBL/GenBank/DDBJ databases">
        <authorList>
            <person name="King R."/>
        </authorList>
    </citation>
    <scope>NUCLEOTIDE SEQUENCE</scope>
</reference>
<sequence>MRYLCHSNFMHAKSQPDQFKTGKVSYKLSPPILPTLGWECSKTFLKGRLRHNIHLHAEYQPDRCKTDKASYKR</sequence>
<dbReference type="EMBL" id="LR824543">
    <property type="protein sequence ID" value="CAH1636107.1"/>
    <property type="molecule type" value="Genomic_DNA"/>
</dbReference>
<proteinExistence type="predicted"/>
<gene>
    <name evidence="1" type="ORF">SPLIT_LOCUS1469</name>
</gene>
<name>A0A9P0HY96_SPOLI</name>
<evidence type="ECO:0000313" key="1">
    <source>
        <dbReference type="EMBL" id="CAH1636107.1"/>
    </source>
</evidence>
<protein>
    <submittedName>
        <fullName evidence="1">Uncharacterized protein</fullName>
    </submittedName>
</protein>
<dbReference type="AlphaFoldDB" id="A0A9P0HY96"/>
<evidence type="ECO:0000313" key="2">
    <source>
        <dbReference type="Proteomes" id="UP001153321"/>
    </source>
</evidence>
<keyword evidence="2" id="KW-1185">Reference proteome</keyword>
<dbReference type="Proteomes" id="UP001153321">
    <property type="component" value="Chromosome 12"/>
</dbReference>
<organism evidence="1 2">
    <name type="scientific">Spodoptera littoralis</name>
    <name type="common">Egyptian cotton leafworm</name>
    <dbReference type="NCBI Taxonomy" id="7109"/>
    <lineage>
        <taxon>Eukaryota</taxon>
        <taxon>Metazoa</taxon>
        <taxon>Ecdysozoa</taxon>
        <taxon>Arthropoda</taxon>
        <taxon>Hexapoda</taxon>
        <taxon>Insecta</taxon>
        <taxon>Pterygota</taxon>
        <taxon>Neoptera</taxon>
        <taxon>Endopterygota</taxon>
        <taxon>Lepidoptera</taxon>
        <taxon>Glossata</taxon>
        <taxon>Ditrysia</taxon>
        <taxon>Noctuoidea</taxon>
        <taxon>Noctuidae</taxon>
        <taxon>Amphipyrinae</taxon>
        <taxon>Spodoptera</taxon>
    </lineage>
</organism>